<dbReference type="EMBL" id="LCIB01000022">
    <property type="protein sequence ID" value="KKT46527.1"/>
    <property type="molecule type" value="Genomic_DNA"/>
</dbReference>
<evidence type="ECO:0000313" key="2">
    <source>
        <dbReference type="Proteomes" id="UP000034063"/>
    </source>
</evidence>
<dbReference type="Proteomes" id="UP000034063">
    <property type="component" value="Unassembled WGS sequence"/>
</dbReference>
<gene>
    <name evidence="1" type="ORF">UW37_C0022G0009</name>
</gene>
<sequence length="54" mass="6086">AGYVRGCDLKTCGQMGSVAAVYTVEKYGTVTHTYTKKQFIERYQKNYGTKISLK</sequence>
<dbReference type="InterPro" id="IPR029056">
    <property type="entry name" value="Ribokinase-like"/>
</dbReference>
<dbReference type="AlphaFoldDB" id="A0A0G1JRI0"/>
<dbReference type="GO" id="GO:0016301">
    <property type="term" value="F:kinase activity"/>
    <property type="evidence" value="ECO:0007669"/>
    <property type="project" value="UniProtKB-KW"/>
</dbReference>
<keyword evidence="1" id="KW-0808">Transferase</keyword>
<organism evidence="1 2">
    <name type="scientific">Candidatus Gottesmanbacteria bacterium GW2011_GWA2_44_17</name>
    <dbReference type="NCBI Taxonomy" id="1618444"/>
    <lineage>
        <taxon>Bacteria</taxon>
        <taxon>Candidatus Gottesmaniibacteriota</taxon>
    </lineage>
</organism>
<dbReference type="Gene3D" id="3.40.1190.20">
    <property type="match status" value="1"/>
</dbReference>
<proteinExistence type="predicted"/>
<feature type="non-terminal residue" evidence="1">
    <location>
        <position position="1"/>
    </location>
</feature>
<name>A0A0G1JRI0_9BACT</name>
<protein>
    <submittedName>
        <fullName evidence="1">Adenosine kinase</fullName>
    </submittedName>
</protein>
<dbReference type="SUPFAM" id="SSF53613">
    <property type="entry name" value="Ribokinase-like"/>
    <property type="match status" value="1"/>
</dbReference>
<comment type="caution">
    <text evidence="1">The sequence shown here is derived from an EMBL/GenBank/DDBJ whole genome shotgun (WGS) entry which is preliminary data.</text>
</comment>
<keyword evidence="1" id="KW-0418">Kinase</keyword>
<evidence type="ECO:0000313" key="1">
    <source>
        <dbReference type="EMBL" id="KKT46527.1"/>
    </source>
</evidence>
<accession>A0A0G1JRI0</accession>
<reference evidence="1 2" key="1">
    <citation type="journal article" date="2015" name="Nature">
        <title>rRNA introns, odd ribosomes, and small enigmatic genomes across a large radiation of phyla.</title>
        <authorList>
            <person name="Brown C.T."/>
            <person name="Hug L.A."/>
            <person name="Thomas B.C."/>
            <person name="Sharon I."/>
            <person name="Castelle C.J."/>
            <person name="Singh A."/>
            <person name="Wilkins M.J."/>
            <person name="Williams K.H."/>
            <person name="Banfield J.F."/>
        </authorList>
    </citation>
    <scope>NUCLEOTIDE SEQUENCE [LARGE SCALE GENOMIC DNA]</scope>
</reference>